<comment type="caution">
    <text evidence="1">The sequence shown here is derived from an EMBL/GenBank/DDBJ whole genome shotgun (WGS) entry which is preliminary data.</text>
</comment>
<name>A0A2T5TXH7_9SPHN</name>
<dbReference type="GeneID" id="91008029"/>
<proteinExistence type="predicted"/>
<evidence type="ECO:0000313" key="2">
    <source>
        <dbReference type="Proteomes" id="UP000244013"/>
    </source>
</evidence>
<dbReference type="OrthoDB" id="176168at2"/>
<dbReference type="AlphaFoldDB" id="A0A2T5TXH7"/>
<reference evidence="1 2" key="1">
    <citation type="submission" date="2018-04" db="EMBL/GenBank/DDBJ databases">
        <title>Genomic Encyclopedia of Type Strains, Phase III (KMG-III): the genomes of soil and plant-associated and newly described type strains.</title>
        <authorList>
            <person name="Whitman W."/>
        </authorList>
    </citation>
    <scope>NUCLEOTIDE SEQUENCE [LARGE SCALE GENOMIC DNA]</scope>
    <source>
        <strain evidence="1 2">MA-olki</strain>
    </source>
</reference>
<dbReference type="EMBL" id="QAYE01000013">
    <property type="protein sequence ID" value="PTW43977.1"/>
    <property type="molecule type" value="Genomic_DNA"/>
</dbReference>
<dbReference type="Proteomes" id="UP000244013">
    <property type="component" value="Unassembled WGS sequence"/>
</dbReference>
<evidence type="ECO:0008006" key="3">
    <source>
        <dbReference type="Google" id="ProtNLM"/>
    </source>
</evidence>
<gene>
    <name evidence="1" type="ORF">C8J25_11340</name>
</gene>
<protein>
    <recommendedName>
        <fullName evidence="3">Glycosyltransferase involved in cell wall biosynthesis</fullName>
    </recommendedName>
</protein>
<sequence>MRILWIGKGGGTGALGGDEVYDRKLLQCIDPQHEIIQFVPLPVSRTKKLMNLARGVPLYRATYWSRNNTDNLHNAICTTLPDVVVISWEPFDVLAEQIELPTVLLLHNITSDAVVEVFNKTRIARAYASYVRRFERRLYNLPQISAIIALSVRDARIIKALVPNKRVEIVSPGAPPLAPMPMSVIMPEIFISGTYDWYPKRRDLSAAAVKLLSEKSSEWKVGWDHPPHASVSPLLLGQNVDPSKWLPALRFGLVPDTFSSGFKLKVTYYIANNCVVLSMSDVGQDYCDLTDHGIFIRRVSSFIEIQAIRTELAEMDQLELISRFEKFKLACVAKFKWKESARRLTEVLVSSI</sequence>
<dbReference type="RefSeq" id="WP_146173398.1">
    <property type="nucleotide sequence ID" value="NZ_QAYE01000013.1"/>
</dbReference>
<accession>A0A2T5TXH7</accession>
<evidence type="ECO:0000313" key="1">
    <source>
        <dbReference type="EMBL" id="PTW43977.1"/>
    </source>
</evidence>
<organism evidence="1 2">
    <name type="scientific">Sphingomonas faeni</name>
    <dbReference type="NCBI Taxonomy" id="185950"/>
    <lineage>
        <taxon>Bacteria</taxon>
        <taxon>Pseudomonadati</taxon>
        <taxon>Pseudomonadota</taxon>
        <taxon>Alphaproteobacteria</taxon>
        <taxon>Sphingomonadales</taxon>
        <taxon>Sphingomonadaceae</taxon>
        <taxon>Sphingomonas</taxon>
    </lineage>
</organism>